<dbReference type="PROSITE" id="PS50967">
    <property type="entry name" value="HRDC"/>
    <property type="match status" value="1"/>
</dbReference>
<dbReference type="InterPro" id="IPR041605">
    <property type="entry name" value="Exo_C"/>
</dbReference>
<dbReference type="GO" id="GO:0006139">
    <property type="term" value="P:nucleobase-containing compound metabolic process"/>
    <property type="evidence" value="ECO:0007669"/>
    <property type="project" value="InterPro"/>
</dbReference>
<dbReference type="Gene3D" id="3.30.420.10">
    <property type="entry name" value="Ribonuclease H-like superfamily/Ribonuclease H"/>
    <property type="match status" value="1"/>
</dbReference>
<dbReference type="InterPro" id="IPR010997">
    <property type="entry name" value="HRDC-like_sf"/>
</dbReference>
<dbReference type="Pfam" id="PF18305">
    <property type="entry name" value="DNA_pol_A_exoN"/>
    <property type="match status" value="1"/>
</dbReference>
<dbReference type="Pfam" id="PF00570">
    <property type="entry name" value="HRDC"/>
    <property type="match status" value="1"/>
</dbReference>
<dbReference type="SMART" id="SM00474">
    <property type="entry name" value="35EXOc"/>
    <property type="match status" value="1"/>
</dbReference>
<dbReference type="InterPro" id="IPR036397">
    <property type="entry name" value="RNaseH_sf"/>
</dbReference>
<feature type="domain" description="HRDC" evidence="1">
    <location>
        <begin position="215"/>
        <end position="295"/>
    </location>
</feature>
<dbReference type="GO" id="GO:0003676">
    <property type="term" value="F:nucleic acid binding"/>
    <property type="evidence" value="ECO:0007669"/>
    <property type="project" value="InterPro"/>
</dbReference>
<dbReference type="SUPFAM" id="SSF47819">
    <property type="entry name" value="HRDC-like"/>
    <property type="match status" value="1"/>
</dbReference>
<dbReference type="SUPFAM" id="SSF53098">
    <property type="entry name" value="Ribonuclease H-like"/>
    <property type="match status" value="1"/>
</dbReference>
<accession>A0A6J6C8K6</accession>
<evidence type="ECO:0000313" key="2">
    <source>
        <dbReference type="EMBL" id="CAB4546929.1"/>
    </source>
</evidence>
<dbReference type="InterPro" id="IPR044876">
    <property type="entry name" value="HRDC_dom_sf"/>
</dbReference>
<dbReference type="InterPro" id="IPR051086">
    <property type="entry name" value="RNase_D-like"/>
</dbReference>
<dbReference type="Gene3D" id="1.10.150.80">
    <property type="entry name" value="HRDC domain"/>
    <property type="match status" value="2"/>
</dbReference>
<dbReference type="CDD" id="cd06142">
    <property type="entry name" value="RNaseD_exo"/>
    <property type="match status" value="1"/>
</dbReference>
<dbReference type="AlphaFoldDB" id="A0A6J6C8K6"/>
<dbReference type="InterPro" id="IPR002562">
    <property type="entry name" value="3'-5'_exonuclease_dom"/>
</dbReference>
<organism evidence="2">
    <name type="scientific">freshwater metagenome</name>
    <dbReference type="NCBI Taxonomy" id="449393"/>
    <lineage>
        <taxon>unclassified sequences</taxon>
        <taxon>metagenomes</taxon>
        <taxon>ecological metagenomes</taxon>
    </lineage>
</organism>
<reference evidence="2" key="1">
    <citation type="submission" date="2020-05" db="EMBL/GenBank/DDBJ databases">
        <authorList>
            <person name="Chiriac C."/>
            <person name="Salcher M."/>
            <person name="Ghai R."/>
            <person name="Kavagutti S V."/>
        </authorList>
    </citation>
    <scope>NUCLEOTIDE SEQUENCE</scope>
</reference>
<name>A0A6J6C8K6_9ZZZZ</name>
<dbReference type="EMBL" id="CAEZST010000010">
    <property type="protein sequence ID" value="CAB4546929.1"/>
    <property type="molecule type" value="Genomic_DNA"/>
</dbReference>
<dbReference type="InterPro" id="IPR012337">
    <property type="entry name" value="RNaseH-like_sf"/>
</dbReference>
<dbReference type="GO" id="GO:0000166">
    <property type="term" value="F:nucleotide binding"/>
    <property type="evidence" value="ECO:0007669"/>
    <property type="project" value="InterPro"/>
</dbReference>
<evidence type="ECO:0000259" key="1">
    <source>
        <dbReference type="PROSITE" id="PS50967"/>
    </source>
</evidence>
<protein>
    <submittedName>
        <fullName evidence="2">Unannotated protein</fullName>
    </submittedName>
</protein>
<dbReference type="PANTHER" id="PTHR47649">
    <property type="entry name" value="RIBONUCLEASE D"/>
    <property type="match status" value="1"/>
</dbReference>
<proteinExistence type="predicted"/>
<gene>
    <name evidence="2" type="ORF">UFOPK1503_00723</name>
</gene>
<dbReference type="Pfam" id="PF01612">
    <property type="entry name" value="DNA_pol_A_exo1"/>
    <property type="match status" value="1"/>
</dbReference>
<dbReference type="PANTHER" id="PTHR47649:SF1">
    <property type="entry name" value="RIBONUCLEASE D"/>
    <property type="match status" value="1"/>
</dbReference>
<dbReference type="InterPro" id="IPR002121">
    <property type="entry name" value="HRDC_dom"/>
</dbReference>
<sequence length="388" mass="44133">MKLLEPRRPFLLVETAEDFKAALIEISKASSLGVDAERASGFKYSQRAYLVQFSNEQNIFLVDPTKFSREDVNDLALIVNEKTWILHSATQDLPCLAELGFEPKRLFDTELAARLTGSEKFGLSSIALEFLDLEMAKEHSAADWSQRPLSEEMLVYAALDVDVLHELHEKLSSKLKELSRQEWAEQEFEKLLSFKSKPQLPDAWRNLPGISKIRETRQLQIAKALYEFRDQHASKLDIAPGRLIPDRSIMAAVNQSPKTKKDLAGNREFQGRASRSMLNEWWEAIASSVNLTITEPALDPNHLPNHRSWERRFPDAHARLQLIKPAIAEKAAELGIATEILINPDRLRRVCFQPATSISQQLRDLGVREWQIELAVPVIEKGLTLSHE</sequence>
<dbReference type="GO" id="GO:0008408">
    <property type="term" value="F:3'-5' exonuclease activity"/>
    <property type="evidence" value="ECO:0007669"/>
    <property type="project" value="InterPro"/>
</dbReference>